<sequence>MSAPAPTVSVVIPVHNAMPYLLKTVNSVLEQTIGKDRLEVIAIDDGSTDGSGEALDEFAAAEPGIVRVVHQEASGGPSAPRNRGMDLARGEFVFFLDADDYFGPEALERLVKAANENDSDVVLGKGVGEGGRVPPMSMFKANQPRADLYSSRVYWTLAPWKLYRRSLIERHQLRFPTGVRIGEDQPFGFWAYFHASNISVVADYDCVHVIRREDGGNITSGAGLDPRRWEHSDTRTLTTMVDLVGKNVPAGPKQDHLMHRHWEVEGVGVLNRVMRIPTAEVRDEQVALTRALLDRWYTPETARRLRPDLRLSYHLVQHGTTDEVLQSRKQKDNISLAGRGDRVYAVLPGSEATAGIAPGPWVDITDAVSLKHWLDGVAVDGTVLRVSGTGRLSRVPAERLGLRLALRRRGTKEVREFPLEHEDGVFTAVIDVARDLGEPKAAAGVWDFEIVASIDEFERRAKFGSSLGKPMQARGRLVHTLREHGRLRAPAVAKQYFTEGAKRLAVRVYGPPSLRRTLGAMKRRILG</sequence>
<dbReference type="EMBL" id="BSDT01000001">
    <property type="protein sequence ID" value="GLI41717.1"/>
    <property type="molecule type" value="Genomic_DNA"/>
</dbReference>
<proteinExistence type="predicted"/>
<dbReference type="RefSeq" id="WP_270115322.1">
    <property type="nucleotide sequence ID" value="NZ_BAAAOL010000003.1"/>
</dbReference>
<gene>
    <name evidence="3" type="ORF">GALLR39Z86_15670</name>
</gene>
<dbReference type="PANTHER" id="PTHR22916">
    <property type="entry name" value="GLYCOSYLTRANSFERASE"/>
    <property type="match status" value="1"/>
</dbReference>
<dbReference type="InterPro" id="IPR029044">
    <property type="entry name" value="Nucleotide-diphossugar_trans"/>
</dbReference>
<dbReference type="InterPro" id="IPR054028">
    <property type="entry name" value="TarS/TarP_linker"/>
</dbReference>
<keyword evidence="4" id="KW-1185">Reference proteome</keyword>
<accession>A0A9W6G7F7</accession>
<evidence type="ECO:0000259" key="2">
    <source>
        <dbReference type="Pfam" id="PF22181"/>
    </source>
</evidence>
<evidence type="ECO:0000259" key="1">
    <source>
        <dbReference type="Pfam" id="PF00535"/>
    </source>
</evidence>
<dbReference type="GO" id="GO:0016758">
    <property type="term" value="F:hexosyltransferase activity"/>
    <property type="evidence" value="ECO:0007669"/>
    <property type="project" value="UniProtKB-ARBA"/>
</dbReference>
<evidence type="ECO:0008006" key="5">
    <source>
        <dbReference type="Google" id="ProtNLM"/>
    </source>
</evidence>
<reference evidence="3" key="1">
    <citation type="submission" date="2022-12" db="EMBL/GenBank/DDBJ databases">
        <title>Reference genome sequencing for broad-spectrum identification of bacterial and archaeal isolates by mass spectrometry.</title>
        <authorList>
            <person name="Sekiguchi Y."/>
            <person name="Tourlousse D.M."/>
        </authorList>
    </citation>
    <scope>NUCLEOTIDE SEQUENCE</scope>
    <source>
        <strain evidence="3">LLR39Z86</strain>
    </source>
</reference>
<feature type="domain" description="Glycosyltransferase 2-like" evidence="1">
    <location>
        <begin position="9"/>
        <end position="138"/>
    </location>
</feature>
<dbReference type="PANTHER" id="PTHR22916:SF3">
    <property type="entry name" value="UDP-GLCNAC:BETAGAL BETA-1,3-N-ACETYLGLUCOSAMINYLTRANSFERASE-LIKE PROTEIN 1"/>
    <property type="match status" value="1"/>
</dbReference>
<protein>
    <recommendedName>
        <fullName evidence="5">Glycosyl transferase family 2</fullName>
    </recommendedName>
</protein>
<evidence type="ECO:0000313" key="3">
    <source>
        <dbReference type="EMBL" id="GLI41717.1"/>
    </source>
</evidence>
<evidence type="ECO:0000313" key="4">
    <source>
        <dbReference type="Proteomes" id="UP001144313"/>
    </source>
</evidence>
<dbReference type="Pfam" id="PF00535">
    <property type="entry name" value="Glycos_transf_2"/>
    <property type="match status" value="1"/>
</dbReference>
<dbReference type="SUPFAM" id="SSF53448">
    <property type="entry name" value="Nucleotide-diphospho-sugar transferases"/>
    <property type="match status" value="1"/>
</dbReference>
<organism evidence="3 4">
    <name type="scientific">Glycomyces algeriensis</name>
    <dbReference type="NCBI Taxonomy" id="256037"/>
    <lineage>
        <taxon>Bacteria</taxon>
        <taxon>Bacillati</taxon>
        <taxon>Actinomycetota</taxon>
        <taxon>Actinomycetes</taxon>
        <taxon>Glycomycetales</taxon>
        <taxon>Glycomycetaceae</taxon>
        <taxon>Glycomyces</taxon>
    </lineage>
</organism>
<comment type="caution">
    <text evidence="3">The sequence shown here is derived from an EMBL/GenBank/DDBJ whole genome shotgun (WGS) entry which is preliminary data.</text>
</comment>
<name>A0A9W6G7F7_9ACTN</name>
<dbReference type="AlphaFoldDB" id="A0A9W6G7F7"/>
<dbReference type="Gene3D" id="3.90.550.10">
    <property type="entry name" value="Spore Coat Polysaccharide Biosynthesis Protein SpsA, Chain A"/>
    <property type="match status" value="1"/>
</dbReference>
<dbReference type="InterPro" id="IPR001173">
    <property type="entry name" value="Glyco_trans_2-like"/>
</dbReference>
<dbReference type="Pfam" id="PF22181">
    <property type="entry name" value="TarS_linker"/>
    <property type="match status" value="1"/>
</dbReference>
<feature type="domain" description="TarS/TarP linker" evidence="2">
    <location>
        <begin position="236"/>
        <end position="325"/>
    </location>
</feature>
<dbReference type="CDD" id="cd00761">
    <property type="entry name" value="Glyco_tranf_GTA_type"/>
    <property type="match status" value="1"/>
</dbReference>
<dbReference type="Proteomes" id="UP001144313">
    <property type="component" value="Unassembled WGS sequence"/>
</dbReference>